<feature type="compositionally biased region" description="Basic and acidic residues" evidence="1">
    <location>
        <begin position="433"/>
        <end position="450"/>
    </location>
</feature>
<protein>
    <recommendedName>
        <fullName evidence="4">HIRA-interacting protein 3</fullName>
    </recommendedName>
</protein>
<accession>A0AA88HKB8</accession>
<feature type="compositionally biased region" description="Polar residues" evidence="1">
    <location>
        <begin position="404"/>
        <end position="413"/>
    </location>
</feature>
<feature type="compositionally biased region" description="Basic and acidic residues" evidence="1">
    <location>
        <begin position="245"/>
        <end position="254"/>
    </location>
</feature>
<feature type="compositionally biased region" description="Polar residues" evidence="1">
    <location>
        <begin position="66"/>
        <end position="81"/>
    </location>
</feature>
<feature type="region of interest" description="Disordered" evidence="1">
    <location>
        <begin position="296"/>
        <end position="466"/>
    </location>
</feature>
<evidence type="ECO:0008006" key="4">
    <source>
        <dbReference type="Google" id="ProtNLM"/>
    </source>
</evidence>
<keyword evidence="3" id="KW-1185">Reference proteome</keyword>
<feature type="compositionally biased region" description="Low complexity" evidence="1">
    <location>
        <begin position="1"/>
        <end position="14"/>
    </location>
</feature>
<organism evidence="2 3">
    <name type="scientific">Artemia franciscana</name>
    <name type="common">Brine shrimp</name>
    <name type="synonym">Artemia sanfranciscana</name>
    <dbReference type="NCBI Taxonomy" id="6661"/>
    <lineage>
        <taxon>Eukaryota</taxon>
        <taxon>Metazoa</taxon>
        <taxon>Ecdysozoa</taxon>
        <taxon>Arthropoda</taxon>
        <taxon>Crustacea</taxon>
        <taxon>Branchiopoda</taxon>
        <taxon>Anostraca</taxon>
        <taxon>Artemiidae</taxon>
        <taxon>Artemia</taxon>
    </lineage>
</organism>
<dbReference type="GO" id="GO:0005634">
    <property type="term" value="C:nucleus"/>
    <property type="evidence" value="ECO:0007669"/>
    <property type="project" value="TreeGrafter"/>
</dbReference>
<feature type="compositionally biased region" description="Basic residues" evidence="1">
    <location>
        <begin position="36"/>
        <end position="46"/>
    </location>
</feature>
<feature type="compositionally biased region" description="Low complexity" evidence="1">
    <location>
        <begin position="307"/>
        <end position="316"/>
    </location>
</feature>
<evidence type="ECO:0000313" key="2">
    <source>
        <dbReference type="EMBL" id="KAK2710628.1"/>
    </source>
</evidence>
<feature type="compositionally biased region" description="Acidic residues" evidence="1">
    <location>
        <begin position="221"/>
        <end position="236"/>
    </location>
</feature>
<reference evidence="2" key="1">
    <citation type="submission" date="2023-07" db="EMBL/GenBank/DDBJ databases">
        <title>Chromosome-level genome assembly of Artemia franciscana.</title>
        <authorList>
            <person name="Jo E."/>
        </authorList>
    </citation>
    <scope>NUCLEOTIDE SEQUENCE</scope>
    <source>
        <tissue evidence="2">Whole body</tissue>
    </source>
</reference>
<dbReference type="EMBL" id="JAVRJZ010000016">
    <property type="protein sequence ID" value="KAK2710628.1"/>
    <property type="molecule type" value="Genomic_DNA"/>
</dbReference>
<feature type="compositionally biased region" description="Basic and acidic residues" evidence="1">
    <location>
        <begin position="167"/>
        <end position="178"/>
    </location>
</feature>
<feature type="compositionally biased region" description="Basic and acidic residues" evidence="1">
    <location>
        <begin position="317"/>
        <end position="327"/>
    </location>
</feature>
<comment type="caution">
    <text evidence="2">The sequence shown here is derived from an EMBL/GenBank/DDBJ whole genome shotgun (WGS) entry which is preliminary data.</text>
</comment>
<name>A0AA88HKB8_ARTSF</name>
<gene>
    <name evidence="2" type="ORF">QYM36_011972</name>
</gene>
<feature type="region of interest" description="Disordered" evidence="1">
    <location>
        <begin position="1"/>
        <end position="284"/>
    </location>
</feature>
<dbReference type="PANTHER" id="PTHR15410:SF2">
    <property type="entry name" value="HIRA-INTERACTING PROTEIN 3"/>
    <property type="match status" value="1"/>
</dbReference>
<proteinExistence type="predicted"/>
<dbReference type="InterPro" id="IPR037647">
    <property type="entry name" value="HIRIP3"/>
</dbReference>
<feature type="compositionally biased region" description="Basic and acidic residues" evidence="1">
    <location>
        <begin position="47"/>
        <end position="57"/>
    </location>
</feature>
<dbReference type="Proteomes" id="UP001187531">
    <property type="component" value="Unassembled WGS sequence"/>
</dbReference>
<evidence type="ECO:0000256" key="1">
    <source>
        <dbReference type="SAM" id="MobiDB-lite"/>
    </source>
</evidence>
<sequence length="581" mass="66023">MESESSSTSDDASSFQQLQCTKDKVGKKKNNDVLSLKKRTQIRKQRLHEDDLKRMVNESDTDESDNNQQSEGGPNCSSDNSPEVKLKKNRKIANKEVKQKISNKKSIGFSLYSNDEMECKKTSQSNIGVENGSKIKTRHIISDTDGSNSSEIETKKRNTNLHINPRKRYDLTKTRENSGDQDVSSKKQNKNSSQEDDKSVSPCSDEADKRINSKETSSITDESEFVLEVEPDDGISSEDGPSLSEVKKNRKETESETNVMNNIRDELEVNDEQSIEKKETMNRNVLNMCVSKLGKNLKEKKTNTQLTNPNNTSDSDTNPKIDDHFNEQDQYAKLSSSNSDDDVLLKTEPKKKILSRKSMSSKSSSDKIQKIIKRPSSSSSDEDVPLIKKLAGLNKINKSEKSTPLDSRSNTTQRNDNRSDNEDESEEESLSSSDRDVLLRNKKTDKDRPQKTQPSKSKSNSERRMKKLKKYLRECGYRMKNYETFFQDCKSEAAKIRKLLAKLEELGIKGQPTLEKCKKIRLKLEKKKEVEELDIGNIIESQGRSLRCTTASWGKRPSEETSALQVSRFKRLKGFIESDSD</sequence>
<dbReference type="PANTHER" id="PTHR15410">
    <property type="entry name" value="HIRA-INTERACTING PROTEIN 3"/>
    <property type="match status" value="1"/>
</dbReference>
<evidence type="ECO:0000313" key="3">
    <source>
        <dbReference type="Proteomes" id="UP001187531"/>
    </source>
</evidence>
<dbReference type="AlphaFoldDB" id="A0AA88HKB8"/>